<sequence>MMSQENSYQNQSNQMKPNSSQSKQHKRKLDQTMFLILLLMMLELLDIQILKFMLMTHQKLIWKLEKLLISQKKNQEIYVILLEVITLEELVSFNIEKDILDHLILSMLKIQMVNTSLQELIISLQLEKERNPQFHFQMIMVYI</sequence>
<evidence type="ECO:0000256" key="1">
    <source>
        <dbReference type="SAM" id="MobiDB-lite"/>
    </source>
</evidence>
<reference evidence="3" key="1">
    <citation type="submission" date="2021-01" db="EMBL/GenBank/DDBJ databases">
        <authorList>
            <consortium name="Genoscope - CEA"/>
            <person name="William W."/>
        </authorList>
    </citation>
    <scope>NUCLEOTIDE SEQUENCE</scope>
</reference>
<organism evidence="3 4">
    <name type="scientific">Paramecium primaurelia</name>
    <dbReference type="NCBI Taxonomy" id="5886"/>
    <lineage>
        <taxon>Eukaryota</taxon>
        <taxon>Sar</taxon>
        <taxon>Alveolata</taxon>
        <taxon>Ciliophora</taxon>
        <taxon>Intramacronucleata</taxon>
        <taxon>Oligohymenophorea</taxon>
        <taxon>Peniculida</taxon>
        <taxon>Parameciidae</taxon>
        <taxon>Paramecium</taxon>
    </lineage>
</organism>
<comment type="caution">
    <text evidence="3">The sequence shown here is derived from an EMBL/GenBank/DDBJ whole genome shotgun (WGS) entry which is preliminary data.</text>
</comment>
<keyword evidence="2" id="KW-0472">Membrane</keyword>
<gene>
    <name evidence="3" type="ORF">PPRIM_AZ9-3.1.T1500030</name>
</gene>
<dbReference type="Proteomes" id="UP000688137">
    <property type="component" value="Unassembled WGS sequence"/>
</dbReference>
<protein>
    <recommendedName>
        <fullName evidence="5">Transmembrane protein</fullName>
    </recommendedName>
</protein>
<evidence type="ECO:0000256" key="2">
    <source>
        <dbReference type="SAM" id="Phobius"/>
    </source>
</evidence>
<accession>A0A8S1QCF3</accession>
<evidence type="ECO:0008006" key="5">
    <source>
        <dbReference type="Google" id="ProtNLM"/>
    </source>
</evidence>
<feature type="transmembrane region" description="Helical" evidence="2">
    <location>
        <begin position="33"/>
        <end position="54"/>
    </location>
</feature>
<dbReference type="AlphaFoldDB" id="A0A8S1QCF3"/>
<dbReference type="EMBL" id="CAJJDM010000155">
    <property type="protein sequence ID" value="CAD8112090.1"/>
    <property type="molecule type" value="Genomic_DNA"/>
</dbReference>
<name>A0A8S1QCF3_PARPR</name>
<keyword evidence="4" id="KW-1185">Reference proteome</keyword>
<feature type="region of interest" description="Disordered" evidence="1">
    <location>
        <begin position="1"/>
        <end position="25"/>
    </location>
</feature>
<keyword evidence="2" id="KW-1133">Transmembrane helix</keyword>
<proteinExistence type="predicted"/>
<feature type="compositionally biased region" description="Low complexity" evidence="1">
    <location>
        <begin position="1"/>
        <end position="15"/>
    </location>
</feature>
<evidence type="ECO:0000313" key="4">
    <source>
        <dbReference type="Proteomes" id="UP000688137"/>
    </source>
</evidence>
<keyword evidence="2" id="KW-0812">Transmembrane</keyword>
<evidence type="ECO:0000313" key="3">
    <source>
        <dbReference type="EMBL" id="CAD8112090.1"/>
    </source>
</evidence>